<accession>A0A7L1D9Q8</accession>
<gene>
    <name evidence="2" type="primary">Rfpl4a</name>
    <name evidence="2" type="ORF">SERLUN_R14832</name>
</gene>
<name>A0A7L1D9Q8_9PASS</name>
<feature type="domain" description="B30.2/SPRY" evidence="1">
    <location>
        <begin position="1"/>
        <end position="136"/>
    </location>
</feature>
<reference evidence="2 3" key="1">
    <citation type="submission" date="2019-09" db="EMBL/GenBank/DDBJ databases">
        <title>Bird 10,000 Genomes (B10K) Project - Family phase.</title>
        <authorList>
            <person name="Zhang G."/>
        </authorList>
    </citation>
    <scope>NUCLEOTIDE SEQUENCE [LARGE SCALE GENOMIC DNA]</scope>
    <source>
        <strain evidence="2">B10K-DU-002-03</strain>
        <tissue evidence="2">Muscle</tissue>
    </source>
</reference>
<dbReference type="InterPro" id="IPR001870">
    <property type="entry name" value="B30.2/SPRY"/>
</dbReference>
<dbReference type="InterPro" id="IPR003877">
    <property type="entry name" value="SPRY_dom"/>
</dbReference>
<dbReference type="InterPro" id="IPR043136">
    <property type="entry name" value="B30.2/SPRY_sf"/>
</dbReference>
<dbReference type="OrthoDB" id="6105938at2759"/>
<protein>
    <submittedName>
        <fullName evidence="2">RFPLA protein</fullName>
    </submittedName>
</protein>
<feature type="non-terminal residue" evidence="2">
    <location>
        <position position="1"/>
    </location>
</feature>
<dbReference type="InterPro" id="IPR003879">
    <property type="entry name" value="Butyrophylin_SPRY"/>
</dbReference>
<sequence>FVLAKEGHKYSRFYWQVYVGRRRSWALGVARESVTRKGPLTLSPENGFWAIGLEDKQDYLAYTDPLTHLSVRGKLKLIGIFLDIRVRKVTFYDIDNGAALHTFSIADDSGQEEKFFPFFSIGPATAEPDPEPLIIV</sequence>
<dbReference type="SMART" id="SM00449">
    <property type="entry name" value="SPRY"/>
    <property type="match status" value="1"/>
</dbReference>
<dbReference type="EMBL" id="VXBA01003795">
    <property type="protein sequence ID" value="NXM73678.1"/>
    <property type="molecule type" value="Genomic_DNA"/>
</dbReference>
<dbReference type="PRINTS" id="PR01407">
    <property type="entry name" value="BUTYPHLNCDUF"/>
</dbReference>
<organism evidence="2 3">
    <name type="scientific">Serilophus lunatus</name>
    <name type="common">silver-breasted broadbill</name>
    <dbReference type="NCBI Taxonomy" id="239386"/>
    <lineage>
        <taxon>Eukaryota</taxon>
        <taxon>Metazoa</taxon>
        <taxon>Chordata</taxon>
        <taxon>Craniata</taxon>
        <taxon>Vertebrata</taxon>
        <taxon>Euteleostomi</taxon>
        <taxon>Archelosauria</taxon>
        <taxon>Archosauria</taxon>
        <taxon>Dinosauria</taxon>
        <taxon>Saurischia</taxon>
        <taxon>Theropoda</taxon>
        <taxon>Coelurosauria</taxon>
        <taxon>Aves</taxon>
        <taxon>Neognathae</taxon>
        <taxon>Neoaves</taxon>
        <taxon>Telluraves</taxon>
        <taxon>Australaves</taxon>
        <taxon>Passeriformes</taxon>
        <taxon>Eurylaimidae</taxon>
        <taxon>Serilophus</taxon>
    </lineage>
</organism>
<dbReference type="Proteomes" id="UP000553648">
    <property type="component" value="Unassembled WGS sequence"/>
</dbReference>
<evidence type="ECO:0000313" key="2">
    <source>
        <dbReference type="EMBL" id="NXM73678.1"/>
    </source>
</evidence>
<dbReference type="SUPFAM" id="SSF49899">
    <property type="entry name" value="Concanavalin A-like lectins/glucanases"/>
    <property type="match status" value="1"/>
</dbReference>
<dbReference type="Gene3D" id="2.60.120.920">
    <property type="match status" value="1"/>
</dbReference>
<dbReference type="InterPro" id="IPR013320">
    <property type="entry name" value="ConA-like_dom_sf"/>
</dbReference>
<keyword evidence="3" id="KW-1185">Reference proteome</keyword>
<dbReference type="InterPro" id="IPR050143">
    <property type="entry name" value="TRIM/RBCC"/>
</dbReference>
<comment type="caution">
    <text evidence="2">The sequence shown here is derived from an EMBL/GenBank/DDBJ whole genome shotgun (WGS) entry which is preliminary data.</text>
</comment>
<dbReference type="PROSITE" id="PS50188">
    <property type="entry name" value="B302_SPRY"/>
    <property type="match status" value="1"/>
</dbReference>
<evidence type="ECO:0000259" key="1">
    <source>
        <dbReference type="PROSITE" id="PS50188"/>
    </source>
</evidence>
<dbReference type="Pfam" id="PF00622">
    <property type="entry name" value="SPRY"/>
    <property type="match status" value="1"/>
</dbReference>
<evidence type="ECO:0000313" key="3">
    <source>
        <dbReference type="Proteomes" id="UP000553648"/>
    </source>
</evidence>
<dbReference type="PANTHER" id="PTHR24103">
    <property type="entry name" value="E3 UBIQUITIN-PROTEIN LIGASE TRIM"/>
    <property type="match status" value="1"/>
</dbReference>
<feature type="non-terminal residue" evidence="2">
    <location>
        <position position="136"/>
    </location>
</feature>
<proteinExistence type="predicted"/>
<dbReference type="AlphaFoldDB" id="A0A7L1D9Q8"/>